<feature type="compositionally biased region" description="Polar residues" evidence="1">
    <location>
        <begin position="1"/>
        <end position="13"/>
    </location>
</feature>
<evidence type="ECO:0000313" key="2">
    <source>
        <dbReference type="EMBL" id="KAK8048402.1"/>
    </source>
</evidence>
<name>A0ABR1TP90_9PEZI</name>
<dbReference type="PANTHER" id="PTHR38699">
    <property type="entry name" value="CHROMOSOME 1, WHOLE GENOME SHOTGUN SEQUENCE"/>
    <property type="match status" value="1"/>
</dbReference>
<dbReference type="Proteomes" id="UP001480595">
    <property type="component" value="Unassembled WGS sequence"/>
</dbReference>
<reference evidence="2 3" key="1">
    <citation type="submission" date="2023-01" db="EMBL/GenBank/DDBJ databases">
        <title>Analysis of 21 Apiospora genomes using comparative genomics revels a genus with tremendous synthesis potential of carbohydrate active enzymes and secondary metabolites.</title>
        <authorList>
            <person name="Sorensen T."/>
        </authorList>
    </citation>
    <scope>NUCLEOTIDE SEQUENCE [LARGE SCALE GENOMIC DNA]</scope>
    <source>
        <strain evidence="2 3">CBS 135458</strain>
    </source>
</reference>
<accession>A0ABR1TP90</accession>
<dbReference type="RefSeq" id="XP_066710651.1">
    <property type="nucleotide sequence ID" value="XM_066861541.1"/>
</dbReference>
<gene>
    <name evidence="2" type="ORF">PG994_010132</name>
</gene>
<dbReference type="InterPro" id="IPR013898">
    <property type="entry name" value="Atg43"/>
</dbReference>
<sequence>MSIPTQIAETVQTAHIERAPSPSHDLAPSTTASTKEPVDLEHHHHHHKLPKRPSSIDDISLDSHSGEDDDASSEIPLSVLRPHPRSPKHQFPPMPDMRFEQSYLNSLRDADTWWKVALVTVRDQMVMPLAQGLLYNLALAGWQHWNKSAQYSGSSAGARIRRWWYGVNNWKIPSKKSL</sequence>
<organism evidence="2 3">
    <name type="scientific">Apiospora phragmitis</name>
    <dbReference type="NCBI Taxonomy" id="2905665"/>
    <lineage>
        <taxon>Eukaryota</taxon>
        <taxon>Fungi</taxon>
        <taxon>Dikarya</taxon>
        <taxon>Ascomycota</taxon>
        <taxon>Pezizomycotina</taxon>
        <taxon>Sordariomycetes</taxon>
        <taxon>Xylariomycetidae</taxon>
        <taxon>Amphisphaeriales</taxon>
        <taxon>Apiosporaceae</taxon>
        <taxon>Apiospora</taxon>
    </lineage>
</organism>
<keyword evidence="3" id="KW-1185">Reference proteome</keyword>
<evidence type="ECO:0000313" key="3">
    <source>
        <dbReference type="Proteomes" id="UP001480595"/>
    </source>
</evidence>
<dbReference type="EMBL" id="JAQQWL010000011">
    <property type="protein sequence ID" value="KAK8048402.1"/>
    <property type="molecule type" value="Genomic_DNA"/>
</dbReference>
<comment type="caution">
    <text evidence="2">The sequence shown here is derived from an EMBL/GenBank/DDBJ whole genome shotgun (WGS) entry which is preliminary data.</text>
</comment>
<protein>
    <recommendedName>
        <fullName evidence="4">DUF1770-domain-containing protein</fullName>
    </recommendedName>
</protein>
<proteinExistence type="predicted"/>
<evidence type="ECO:0000256" key="1">
    <source>
        <dbReference type="SAM" id="MobiDB-lite"/>
    </source>
</evidence>
<evidence type="ECO:0008006" key="4">
    <source>
        <dbReference type="Google" id="ProtNLM"/>
    </source>
</evidence>
<dbReference type="PANTHER" id="PTHR38699:SF1">
    <property type="entry name" value="MITOPHAGY RECEPTOR ATG43"/>
    <property type="match status" value="1"/>
</dbReference>
<dbReference type="GeneID" id="92094604"/>
<dbReference type="Pfam" id="PF08589">
    <property type="entry name" value="ATG43"/>
    <property type="match status" value="1"/>
</dbReference>
<feature type="region of interest" description="Disordered" evidence="1">
    <location>
        <begin position="1"/>
        <end position="94"/>
    </location>
</feature>